<dbReference type="InterPro" id="IPR011989">
    <property type="entry name" value="ARM-like"/>
</dbReference>
<dbReference type="SUPFAM" id="SSF48371">
    <property type="entry name" value="ARM repeat"/>
    <property type="match status" value="1"/>
</dbReference>
<dbReference type="Proteomes" id="UP000217257">
    <property type="component" value="Chromosome"/>
</dbReference>
<organism evidence="1 2">
    <name type="scientific">Cystobacter fuscus</name>
    <dbReference type="NCBI Taxonomy" id="43"/>
    <lineage>
        <taxon>Bacteria</taxon>
        <taxon>Pseudomonadati</taxon>
        <taxon>Myxococcota</taxon>
        <taxon>Myxococcia</taxon>
        <taxon>Myxococcales</taxon>
        <taxon>Cystobacterineae</taxon>
        <taxon>Archangiaceae</taxon>
        <taxon>Cystobacter</taxon>
    </lineage>
</organism>
<proteinExistence type="predicted"/>
<protein>
    <recommendedName>
        <fullName evidence="3">HEAT repeat domain-containing protein</fullName>
    </recommendedName>
</protein>
<dbReference type="KEGG" id="cfus:CYFUS_006517"/>
<dbReference type="AlphaFoldDB" id="A0A250JAW4"/>
<evidence type="ECO:0000313" key="2">
    <source>
        <dbReference type="Proteomes" id="UP000217257"/>
    </source>
</evidence>
<dbReference type="Gene3D" id="1.25.10.10">
    <property type="entry name" value="Leucine-rich Repeat Variant"/>
    <property type="match status" value="1"/>
</dbReference>
<dbReference type="Pfam" id="PF13646">
    <property type="entry name" value="HEAT_2"/>
    <property type="match status" value="1"/>
</dbReference>
<name>A0A250JAW4_9BACT</name>
<dbReference type="RefSeq" id="WP_095988833.1">
    <property type="nucleotide sequence ID" value="NZ_CP022098.1"/>
</dbReference>
<evidence type="ECO:0008006" key="3">
    <source>
        <dbReference type="Google" id="ProtNLM"/>
    </source>
</evidence>
<gene>
    <name evidence="1" type="ORF">CYFUS_006517</name>
</gene>
<dbReference type="InterPro" id="IPR016024">
    <property type="entry name" value="ARM-type_fold"/>
</dbReference>
<evidence type="ECO:0000313" key="1">
    <source>
        <dbReference type="EMBL" id="ATB41055.1"/>
    </source>
</evidence>
<reference evidence="1 2" key="1">
    <citation type="submission" date="2017-06" db="EMBL/GenBank/DDBJ databases">
        <title>Sequencing and comparative analysis of myxobacterial genomes.</title>
        <authorList>
            <person name="Rupp O."/>
            <person name="Goesmann A."/>
            <person name="Sogaard-Andersen L."/>
        </authorList>
    </citation>
    <scope>NUCLEOTIDE SEQUENCE [LARGE SCALE GENOMIC DNA]</scope>
    <source>
        <strain evidence="1 2">DSM 52655</strain>
    </source>
</reference>
<sequence length="391" mass="43480">MIVNAGDWLRDILEEHVEELTALWPRRPRAWRTPGFSVRALRQLDERIDAHTDALALAGEDAIPLVDPLLGSEDPNEVLTATHAMLRMGDKAITQRVREAFEQAAADVLQSFAFALARARADTGPDEGPTIQHSVASLYARALRGSLASPDPLLRLLAHEDAAVRERAWHTLAMFGPKRRLDVRREVTATMKDEPFVRRAALKAAAWMRQPWLLDELRRLVDSTGTVRRDALELLAVLGKPEDMFRIRAAVSDIALGPTRFELVGWFGHPALVEVLFPAMEEEEPLTAAAAAMAFRRITGVSADSAQRVELEEDEVHLPDPTMARIRWHKLKDTFGGGTRWSWGENVERGLTDAALVAMDLPSLAEGRLRDAFHGRFDHGPAALEAFPYPG</sequence>
<accession>A0A250JAW4</accession>
<dbReference type="EMBL" id="CP022098">
    <property type="protein sequence ID" value="ATB41055.1"/>
    <property type="molecule type" value="Genomic_DNA"/>
</dbReference>